<feature type="region of interest" description="Disordered" evidence="1">
    <location>
        <begin position="90"/>
        <end position="122"/>
    </location>
</feature>
<dbReference type="EMBL" id="JRPE02000002">
    <property type="protein sequence ID" value="TLD93370.1"/>
    <property type="molecule type" value="Genomic_DNA"/>
</dbReference>
<dbReference type="Proteomes" id="UP000029921">
    <property type="component" value="Unassembled WGS sequence"/>
</dbReference>
<comment type="caution">
    <text evidence="2">The sequence shown here is derived from an EMBL/GenBank/DDBJ whole genome shotgun (WGS) entry which is preliminary data.</text>
</comment>
<dbReference type="RefSeq" id="WP_034586436.1">
    <property type="nucleotide sequence ID" value="NZ_JRPE02000002.1"/>
</dbReference>
<accession>A0A4U8T1R2</accession>
<name>A0A4U8T1R2_9HELI</name>
<protein>
    <submittedName>
        <fullName evidence="2">Uncharacterized protein</fullName>
    </submittedName>
</protein>
<sequence length="122" mass="13792">MARANKRRIESLIGQVSKEKSHRRFSVFKDTLLLPMEVYGALKYLVGEIGWSALLDTKEAKSFMRLIVEFADELKARKKIENFCGVTRRAEAKEAEVKEPAPKEKVSQGAGEHKEQGVKNGE</sequence>
<organism evidence="2 3">
    <name type="scientific">Helicobacter magdeburgensis</name>
    <dbReference type="NCBI Taxonomy" id="471858"/>
    <lineage>
        <taxon>Bacteria</taxon>
        <taxon>Pseudomonadati</taxon>
        <taxon>Campylobacterota</taxon>
        <taxon>Epsilonproteobacteria</taxon>
        <taxon>Campylobacterales</taxon>
        <taxon>Helicobacteraceae</taxon>
        <taxon>Helicobacter</taxon>
    </lineage>
</organism>
<gene>
    <name evidence="2" type="ORF">LS74_001170</name>
</gene>
<reference evidence="2 3" key="1">
    <citation type="journal article" date="2014" name="Genome Announc.">
        <title>Draft genome sequences of eight enterohepatic helicobacter species isolated from both laboratory and wild rodents.</title>
        <authorList>
            <person name="Sheh A."/>
            <person name="Shen Z."/>
            <person name="Fox J.G."/>
        </authorList>
    </citation>
    <scope>NUCLEOTIDE SEQUENCE [LARGE SCALE GENOMIC DNA]</scope>
    <source>
        <strain evidence="2 3">MIT 96-1001</strain>
    </source>
</reference>
<proteinExistence type="predicted"/>
<evidence type="ECO:0000313" key="2">
    <source>
        <dbReference type="EMBL" id="TLD93370.1"/>
    </source>
</evidence>
<dbReference type="AlphaFoldDB" id="A0A4U8T1R2"/>
<evidence type="ECO:0000313" key="3">
    <source>
        <dbReference type="Proteomes" id="UP000029921"/>
    </source>
</evidence>
<keyword evidence="3" id="KW-1185">Reference proteome</keyword>
<evidence type="ECO:0000256" key="1">
    <source>
        <dbReference type="SAM" id="MobiDB-lite"/>
    </source>
</evidence>